<dbReference type="InterPro" id="IPR001851">
    <property type="entry name" value="ABC_transp_permease"/>
</dbReference>
<dbReference type="CDD" id="cd06581">
    <property type="entry name" value="TM_PBP1_LivM_like"/>
    <property type="match status" value="1"/>
</dbReference>
<dbReference type="GO" id="GO:0015658">
    <property type="term" value="F:branched-chain amino acid transmembrane transporter activity"/>
    <property type="evidence" value="ECO:0007669"/>
    <property type="project" value="InterPro"/>
</dbReference>
<dbReference type="Proteomes" id="UP000199459">
    <property type="component" value="Unassembled WGS sequence"/>
</dbReference>
<accession>A0A1H8G3G3</accession>
<feature type="transmembrane region" description="Helical" evidence="6">
    <location>
        <begin position="254"/>
        <end position="273"/>
    </location>
</feature>
<keyword evidence="2" id="KW-1003">Cell membrane</keyword>
<feature type="transmembrane region" description="Helical" evidence="6">
    <location>
        <begin position="59"/>
        <end position="80"/>
    </location>
</feature>
<evidence type="ECO:0000256" key="5">
    <source>
        <dbReference type="ARBA" id="ARBA00023136"/>
    </source>
</evidence>
<keyword evidence="4 6" id="KW-1133">Transmembrane helix</keyword>
<organism evidence="7 8">
    <name type="scientific">Nitrosomonas marina</name>
    <dbReference type="NCBI Taxonomy" id="917"/>
    <lineage>
        <taxon>Bacteria</taxon>
        <taxon>Pseudomonadati</taxon>
        <taxon>Pseudomonadota</taxon>
        <taxon>Betaproteobacteria</taxon>
        <taxon>Nitrosomonadales</taxon>
        <taxon>Nitrosomonadaceae</taxon>
        <taxon>Nitrosomonas</taxon>
    </lineage>
</organism>
<dbReference type="GO" id="GO:0005886">
    <property type="term" value="C:plasma membrane"/>
    <property type="evidence" value="ECO:0007669"/>
    <property type="project" value="UniProtKB-SubCell"/>
</dbReference>
<feature type="transmembrane region" description="Helical" evidence="6">
    <location>
        <begin position="28"/>
        <end position="47"/>
    </location>
</feature>
<evidence type="ECO:0000256" key="1">
    <source>
        <dbReference type="ARBA" id="ARBA00004651"/>
    </source>
</evidence>
<keyword evidence="5 6" id="KW-0472">Membrane</keyword>
<evidence type="ECO:0000313" key="7">
    <source>
        <dbReference type="EMBL" id="SEN38334.1"/>
    </source>
</evidence>
<comment type="subcellular location">
    <subcellularLocation>
        <location evidence="1">Cell membrane</location>
        <topology evidence="1">Multi-pass membrane protein</topology>
    </subcellularLocation>
</comment>
<dbReference type="EMBL" id="FOCP01000016">
    <property type="protein sequence ID" value="SEN38334.1"/>
    <property type="molecule type" value="Genomic_DNA"/>
</dbReference>
<protein>
    <submittedName>
        <fullName evidence="7">Amino acid/amide ABC transporter membrane protein 2, HAAT family</fullName>
    </submittedName>
</protein>
<dbReference type="Pfam" id="PF02653">
    <property type="entry name" value="BPD_transp_2"/>
    <property type="match status" value="1"/>
</dbReference>
<reference evidence="7 8" key="1">
    <citation type="submission" date="2016-10" db="EMBL/GenBank/DDBJ databases">
        <authorList>
            <person name="de Groot N.N."/>
        </authorList>
    </citation>
    <scope>NUCLEOTIDE SEQUENCE [LARGE SCALE GENOMIC DNA]</scope>
    <source>
        <strain evidence="7 8">Nm22</strain>
    </source>
</reference>
<feature type="transmembrane region" description="Helical" evidence="6">
    <location>
        <begin position="92"/>
        <end position="113"/>
    </location>
</feature>
<dbReference type="AlphaFoldDB" id="A0A1H8G3G3"/>
<evidence type="ECO:0000256" key="2">
    <source>
        <dbReference type="ARBA" id="ARBA00022475"/>
    </source>
</evidence>
<dbReference type="OrthoDB" id="9814461at2"/>
<evidence type="ECO:0000256" key="4">
    <source>
        <dbReference type="ARBA" id="ARBA00022989"/>
    </source>
</evidence>
<evidence type="ECO:0000256" key="3">
    <source>
        <dbReference type="ARBA" id="ARBA00022692"/>
    </source>
</evidence>
<dbReference type="PANTHER" id="PTHR30482">
    <property type="entry name" value="HIGH-AFFINITY BRANCHED-CHAIN AMINO ACID TRANSPORT SYSTEM PERMEASE"/>
    <property type="match status" value="1"/>
</dbReference>
<feature type="transmembrane region" description="Helical" evidence="6">
    <location>
        <begin position="173"/>
        <end position="199"/>
    </location>
</feature>
<keyword evidence="3 6" id="KW-0812">Transmembrane</keyword>
<dbReference type="RefSeq" id="WP_090632994.1">
    <property type="nucleotide sequence ID" value="NZ_FOCP01000016.1"/>
</dbReference>
<evidence type="ECO:0000256" key="6">
    <source>
        <dbReference type="SAM" id="Phobius"/>
    </source>
</evidence>
<feature type="transmembrane region" description="Helical" evidence="6">
    <location>
        <begin position="125"/>
        <end position="145"/>
    </location>
</feature>
<evidence type="ECO:0000313" key="8">
    <source>
        <dbReference type="Proteomes" id="UP000199459"/>
    </source>
</evidence>
<dbReference type="PANTHER" id="PTHR30482:SF20">
    <property type="entry name" value="HIGH-AFFINITY BRANCHED-CHAIN AMINO ACID TRANSPORT SYSTEM PERMEASE PROTEIN LIVM"/>
    <property type="match status" value="1"/>
</dbReference>
<proteinExistence type="predicted"/>
<gene>
    <name evidence="7" type="ORF">SAMN05216325_1166</name>
</gene>
<dbReference type="InterPro" id="IPR043428">
    <property type="entry name" value="LivM-like"/>
</dbReference>
<name>A0A1H8G3G3_9PROT</name>
<sequence>MSFILSTFLLILIYSACGIIAGALQKSLGLLSVGHAAILGCGAYGYAVMTAKYGLDSSWGVVMAFLIGAISGIGLTTIAIRVKAERYALVSFGIHVAWIGLVTNVSALTGGVLGISGIPTLGSDIVLYASILVLIVLATYVFVLLEGTPLGAGCSVISQSIELAKTLGIRYSLIFAGLGLIYGAIIGLSGAILAVHLTFIDPTLFLISTSVTILSIAFFVVTQGAIGGLLGATLLVGVPQFVRLLGISSATAGYIQLMFSGIAIIIATILFFGDDRKQEL</sequence>